<name>G8R0R3_OWEHD</name>
<dbReference type="HOGENOM" id="CLU_110694_3_0_10"/>
<evidence type="ECO:0008006" key="3">
    <source>
        <dbReference type="Google" id="ProtNLM"/>
    </source>
</evidence>
<dbReference type="KEGG" id="oho:Oweho_2830"/>
<dbReference type="OrthoDB" id="1132266at2"/>
<dbReference type="Pfam" id="PF19579">
    <property type="entry name" value="FtsL_2"/>
    <property type="match status" value="1"/>
</dbReference>
<accession>G8R0R3</accession>
<dbReference type="eggNOG" id="ENOG5032RM9">
    <property type="taxonomic scope" value="Bacteria"/>
</dbReference>
<organism evidence="1 2">
    <name type="scientific">Owenweeksia hongkongensis (strain DSM 17368 / CIP 108786 / JCM 12287 / NRRL B-23963 / UST20020801)</name>
    <dbReference type="NCBI Taxonomy" id="926562"/>
    <lineage>
        <taxon>Bacteria</taxon>
        <taxon>Pseudomonadati</taxon>
        <taxon>Bacteroidota</taxon>
        <taxon>Flavobacteriia</taxon>
        <taxon>Flavobacteriales</taxon>
        <taxon>Owenweeksiaceae</taxon>
        <taxon>Owenweeksia</taxon>
    </lineage>
</organism>
<dbReference type="EMBL" id="CP003156">
    <property type="protein sequence ID" value="AEV33790.1"/>
    <property type="molecule type" value="Genomic_DNA"/>
</dbReference>
<reference evidence="1 2" key="1">
    <citation type="journal article" date="2012" name="Stand. Genomic Sci.">
        <title>Genome sequence of the orange-pigmented seawater bacterium Owenweeksia hongkongensis type strain (UST20020801(T)).</title>
        <authorList>
            <person name="Riedel T."/>
            <person name="Held B."/>
            <person name="Nolan M."/>
            <person name="Lucas S."/>
            <person name="Lapidus A."/>
            <person name="Tice H."/>
            <person name="Del Rio T.G."/>
            <person name="Cheng J.F."/>
            <person name="Han C."/>
            <person name="Tapia R."/>
            <person name="Goodwin L.A."/>
            <person name="Pitluck S."/>
            <person name="Liolios K."/>
            <person name="Mavromatis K."/>
            <person name="Pagani I."/>
            <person name="Ivanova N."/>
            <person name="Mikhailova N."/>
            <person name="Pati A."/>
            <person name="Chen A."/>
            <person name="Palaniappan K."/>
            <person name="Rohde M."/>
            <person name="Tindall B.J."/>
            <person name="Detter J.C."/>
            <person name="Goker M."/>
            <person name="Woyke T."/>
            <person name="Bristow J."/>
            <person name="Eisen J.A."/>
            <person name="Markowitz V."/>
            <person name="Hugenholtz P."/>
            <person name="Klenk H.P."/>
            <person name="Kyrpides N.C."/>
        </authorList>
    </citation>
    <scope>NUCLEOTIDE SEQUENCE</scope>
    <source>
        <strain evidence="2">DSM 17368 / JCM 12287 / NRRL B-23963</strain>
    </source>
</reference>
<protein>
    <recommendedName>
        <fullName evidence="3">S-adenosyl-methyltransferase</fullName>
    </recommendedName>
</protein>
<dbReference type="STRING" id="926562.Oweho_2830"/>
<dbReference type="AlphaFoldDB" id="G8R0R3"/>
<dbReference type="Proteomes" id="UP000005631">
    <property type="component" value="Chromosome"/>
</dbReference>
<dbReference type="PATRIC" id="fig|926562.3.peg.2847"/>
<dbReference type="RefSeq" id="WP_014203139.1">
    <property type="nucleotide sequence ID" value="NC_016599.1"/>
</dbReference>
<sequence length="115" mass="13041">MSEAATSKRKIVNPLKGVFTGRFLVSPQLAKNWPFIIYLSLLALIMIASSHSAESKVHHISRLRTQMKELNSEYIDTRSRLMIESMEYKVISKGQELGLEKSNTPPLIIKVPEND</sequence>
<keyword evidence="2" id="KW-1185">Reference proteome</keyword>
<dbReference type="InterPro" id="IPR045755">
    <property type="entry name" value="FtsL-like"/>
</dbReference>
<gene>
    <name evidence="1" type="ordered locus">Oweho_2830</name>
</gene>
<proteinExistence type="predicted"/>
<evidence type="ECO:0000313" key="2">
    <source>
        <dbReference type="Proteomes" id="UP000005631"/>
    </source>
</evidence>
<evidence type="ECO:0000313" key="1">
    <source>
        <dbReference type="EMBL" id="AEV33790.1"/>
    </source>
</evidence>